<dbReference type="SMART" id="SM01276">
    <property type="entry name" value="M60-like"/>
    <property type="match status" value="1"/>
</dbReference>
<dbReference type="PROSITE" id="PS51723">
    <property type="entry name" value="PEPTIDASE_M60"/>
    <property type="match status" value="1"/>
</dbReference>
<evidence type="ECO:0000313" key="3">
    <source>
        <dbReference type="Proteomes" id="UP000202921"/>
    </source>
</evidence>
<dbReference type="EMBL" id="AF162221">
    <property type="protein sequence ID" value="AAF05266.1"/>
    <property type="molecule type" value="Genomic_DNA"/>
</dbReference>
<sequence>MLCERTKTSIILPVPSLAVPPYLRPQDNWLALKHGRVPAGVVVHANATVRCRIQETAPLIPVLVRFLNNARANEHSINLTTYSWVTYTVQHDSALFVDRTLDAVTTQVEIEIDDDRYWLMPIYMFNSSDVNEFKAAYAASSSPYALLDLQVITILVPPGDKNRILELDIDSLDKFYTQIVTLYDSMAGFISYDPQLASQSNFDKKFFAKADAGGPGAAYYGGSWTANSQSVLGNYLQVRPGNWLVFHEIGHAYDLVFTQGTNLHEVWNNVYGDRMQYQLMDAAVRQSSASVYENGNRVRVENNIMNLIDTNVNYSSWSFFQKLAMFTFIMNTRYGLDLWRNMNAEFRRLRSIETNPNYPNINVWLMDACPADLGALFDLFNVDVPEYSLVGNRGIMARIYPYLANAASYKPIVYPIKYLIKNFDILNSNYNVKQYLESNLDLVTHHDLIQTNIYYENITIKCVIDDVSQVAGQPFAIYDGLTLILNKAVDSAGMLVMPKIGPGVYTIRPPRGLNKRYHIKFADQQLRNNYLIVDGMARDYSLIYTEFTYSPYLFDVGRAFGINERLSTIFTVNYDIQQILVNVVNNQINPNYGNAIYFSISIDNPTSIFQLPGNGSNVPNGVYTLKFIPGVSVMTLRHTQASMNRLIFADTYVSNNSQFRLMADDAVPVNSNIMLPSRVDRAIVDLDYHSQWLDNHPTMLNIENEIRDAIFVTVQAFEGSTHQQLTQRYNRYYPDYYRSDGLYRIDMNGFGNLQRFRFECNLSLRRAHFTRFNAPSGPNVNQGAVDYIGFDLITNTGDIVLTQLFRGNQSFGPAVFNNLHIDNGYKIALFHAEPNRQIIYKNNIPLTLTLQRNTLLEVKDLQLVLIE</sequence>
<evidence type="ECO:0000259" key="1">
    <source>
        <dbReference type="PROSITE" id="PS51723"/>
    </source>
</evidence>
<protein>
    <submittedName>
        <fullName evidence="2">ORF152</fullName>
    </submittedName>
</protein>
<gene>
    <name evidence="2" type="primary">ORF152</name>
</gene>
<dbReference type="InterPro" id="IPR031161">
    <property type="entry name" value="Peptidase_M60_dom"/>
</dbReference>
<dbReference type="Proteomes" id="UP000202921">
    <property type="component" value="Segment"/>
</dbReference>
<dbReference type="RefSeq" id="NP_059300.1">
    <property type="nucleotide sequence ID" value="NC_002331.1"/>
</dbReference>
<proteinExistence type="predicted"/>
<organismHost>
    <name type="scientific">Xestia</name>
    <dbReference type="NCBI Taxonomy" id="320016"/>
</organismHost>
<dbReference type="GeneID" id="1442386"/>
<keyword evidence="3" id="KW-1185">Reference proteome</keyword>
<evidence type="ECO:0000313" key="2">
    <source>
        <dbReference type="EMBL" id="AAF05266.1"/>
    </source>
</evidence>
<dbReference type="Gene3D" id="3.40.390.80">
    <property type="entry name" value="Peptidase M60, enhancin-like domain 2"/>
    <property type="match status" value="1"/>
</dbReference>
<feature type="domain" description="Peptidase M60" evidence="1">
    <location>
        <begin position="34"/>
        <end position="334"/>
    </location>
</feature>
<accession>Q9PYP4</accession>
<dbReference type="KEGG" id="vg:1442386"/>
<reference evidence="2 3" key="1">
    <citation type="journal article" date="1999" name="Virology">
        <title>Sequence analysis of the Xestia c-nigrum granulovirus genome.</title>
        <authorList>
            <person name="Hayakawa T."/>
            <person name="Ko R."/>
            <person name="Okano K."/>
            <person name="Seong S.I."/>
            <person name="Goto C."/>
            <person name="Maeda S."/>
        </authorList>
    </citation>
    <scope>NUCLEOTIDE SEQUENCE [LARGE SCALE GENOMIC DNA]</scope>
</reference>
<organism evidence="2 3">
    <name type="scientific">Xestia c-nigrum granulosis virus</name>
    <name type="common">XnGV</name>
    <name type="synonym">Xestia c-nigrum granulovirus</name>
    <dbReference type="NCBI Taxonomy" id="51677"/>
    <lineage>
        <taxon>Viruses</taxon>
        <taxon>Viruses incertae sedis</taxon>
        <taxon>Naldaviricetes</taxon>
        <taxon>Lefavirales</taxon>
        <taxon>Baculoviridae</taxon>
        <taxon>Betabaculovirus</taxon>
        <taxon>Betabaculovirus xecnigri</taxon>
    </lineage>
</organism>
<dbReference type="Pfam" id="PF13402">
    <property type="entry name" value="Peptidase_M60"/>
    <property type="match status" value="1"/>
</dbReference>
<name>Q9PYP4_GVXN</name>